<organism evidence="1 2">
    <name type="scientific">Purpureocillium lilacinum</name>
    <name type="common">Paecilomyces lilacinus</name>
    <dbReference type="NCBI Taxonomy" id="33203"/>
    <lineage>
        <taxon>Eukaryota</taxon>
        <taxon>Fungi</taxon>
        <taxon>Dikarya</taxon>
        <taxon>Ascomycota</taxon>
        <taxon>Pezizomycotina</taxon>
        <taxon>Sordariomycetes</taxon>
        <taxon>Hypocreomycetidae</taxon>
        <taxon>Hypocreales</taxon>
        <taxon>Ophiocordycipitaceae</taxon>
        <taxon>Purpureocillium</taxon>
    </lineage>
</organism>
<name>A0ACC4DET4_PURLI</name>
<reference evidence="1" key="1">
    <citation type="submission" date="2024-12" db="EMBL/GenBank/DDBJ databases">
        <title>Comparative genomics and development of molecular markers within Purpureocillium lilacinum and among Purpureocillium species.</title>
        <authorList>
            <person name="Yeh Z.-Y."/>
            <person name="Ni N.-T."/>
            <person name="Lo P.-H."/>
            <person name="Mushyakhwo K."/>
            <person name="Lin C.-F."/>
            <person name="Nai Y.-S."/>
        </authorList>
    </citation>
    <scope>NUCLEOTIDE SEQUENCE</scope>
    <source>
        <strain evidence="1">NCHU-NPUST-175</strain>
    </source>
</reference>
<dbReference type="EMBL" id="JBGNUJ010000011">
    <property type="protein sequence ID" value="KAL3953840.1"/>
    <property type="molecule type" value="Genomic_DNA"/>
</dbReference>
<proteinExistence type="predicted"/>
<evidence type="ECO:0000313" key="2">
    <source>
        <dbReference type="Proteomes" id="UP001638806"/>
    </source>
</evidence>
<dbReference type="Proteomes" id="UP001638806">
    <property type="component" value="Unassembled WGS sequence"/>
</dbReference>
<accession>A0ACC4DET4</accession>
<gene>
    <name evidence="1" type="ORF">ACCO45_011796</name>
</gene>
<protein>
    <submittedName>
        <fullName evidence="1">Uncharacterized protein</fullName>
    </submittedName>
</protein>
<keyword evidence="2" id="KW-1185">Reference proteome</keyword>
<comment type="caution">
    <text evidence="1">The sequence shown here is derived from an EMBL/GenBank/DDBJ whole genome shotgun (WGS) entry which is preliminary data.</text>
</comment>
<evidence type="ECO:0000313" key="1">
    <source>
        <dbReference type="EMBL" id="KAL3953840.1"/>
    </source>
</evidence>
<sequence length="215" mass="22768">MTTPPPSPAAPEHGRAQRASRITVAWEELVQGHIANTFEQHKGADSSVRAGRGRAAALEHVWYQWGGSAGADRLSPAERVVHGGTEPRDANATTAAVQGRERSQLRGSSTDSQTDPTTSSSSLNTRSRPGTPLNAEALEFVPNVNDTDPRESDESMMNAALHPADTLMATKGNPTVRTTTSSRDGGTDSHAAGGGRAGFDCNHGLKYEFAVTPRR</sequence>